<accession>A0A846ZIV5</accession>
<dbReference type="RefSeq" id="WP_168677813.1">
    <property type="nucleotide sequence ID" value="NZ_BPKV01000016.1"/>
</dbReference>
<organism evidence="1 2">
    <name type="scientific">Leuconostoc holzapfelii</name>
    <dbReference type="NCBI Taxonomy" id="434464"/>
    <lineage>
        <taxon>Bacteria</taxon>
        <taxon>Bacillati</taxon>
        <taxon>Bacillota</taxon>
        <taxon>Bacilli</taxon>
        <taxon>Lactobacillales</taxon>
        <taxon>Lactobacillaceae</taxon>
        <taxon>Leuconostoc</taxon>
    </lineage>
</organism>
<evidence type="ECO:0000313" key="2">
    <source>
        <dbReference type="Proteomes" id="UP000590460"/>
    </source>
</evidence>
<dbReference type="SUPFAM" id="SSF102829">
    <property type="entry name" value="Cell division protein ZapA-like"/>
    <property type="match status" value="1"/>
</dbReference>
<dbReference type="InterPro" id="IPR036192">
    <property type="entry name" value="Cell_div_ZapA-like_sf"/>
</dbReference>
<dbReference type="InterPro" id="IPR007838">
    <property type="entry name" value="Cell_div_ZapA-like"/>
</dbReference>
<keyword evidence="1" id="KW-0131">Cell cycle</keyword>
<dbReference type="EMBL" id="JAAXPO010000011">
    <property type="protein sequence ID" value="NKZ19143.1"/>
    <property type="molecule type" value="Genomic_DNA"/>
</dbReference>
<name>A0A846ZIV5_9LACO</name>
<protein>
    <submittedName>
        <fullName evidence="1">Cell division protein ZapA</fullName>
    </submittedName>
</protein>
<dbReference type="Proteomes" id="UP000590460">
    <property type="component" value="Unassembled WGS sequence"/>
</dbReference>
<sequence>MAYQNDKRQYQANLAGKNYTISGHASLPHFKATETLLNKQMTQIKTVAPKLAPLDQAILLTFNALSDQLYKQAEVDALQQQVAALTAENTQLRQAGKTVIKREPRNAIGSIIDDAKHDSQVRTTDKLFKQGTNT</sequence>
<dbReference type="AlphaFoldDB" id="A0A846ZIV5"/>
<dbReference type="Pfam" id="PF05164">
    <property type="entry name" value="ZapA"/>
    <property type="match status" value="1"/>
</dbReference>
<reference evidence="1 2" key="1">
    <citation type="submission" date="2020-04" db="EMBL/GenBank/DDBJ databases">
        <title>MicrobeNet Type strains.</title>
        <authorList>
            <person name="Nicholson A.C."/>
        </authorList>
    </citation>
    <scope>NUCLEOTIDE SEQUENCE [LARGE SCALE GENOMIC DNA]</scope>
    <source>
        <strain evidence="1 2">CCUG 54536</strain>
    </source>
</reference>
<gene>
    <name evidence="1" type="ORF">HF966_08150</name>
</gene>
<comment type="caution">
    <text evidence="1">The sequence shown here is derived from an EMBL/GenBank/DDBJ whole genome shotgun (WGS) entry which is preliminary data.</text>
</comment>
<dbReference type="Gene3D" id="6.10.250.790">
    <property type="match status" value="1"/>
</dbReference>
<evidence type="ECO:0000313" key="1">
    <source>
        <dbReference type="EMBL" id="NKZ19143.1"/>
    </source>
</evidence>
<proteinExistence type="predicted"/>
<dbReference type="InterPro" id="IPR053712">
    <property type="entry name" value="Bac_CellDiv_Activator"/>
</dbReference>
<keyword evidence="1" id="KW-0132">Cell division</keyword>
<dbReference type="GO" id="GO:0051301">
    <property type="term" value="P:cell division"/>
    <property type="evidence" value="ECO:0007669"/>
    <property type="project" value="UniProtKB-KW"/>
</dbReference>